<dbReference type="Proteomes" id="UP001472866">
    <property type="component" value="Chromosome 11"/>
</dbReference>
<feature type="compositionally biased region" description="Basic and acidic residues" evidence="2">
    <location>
        <begin position="284"/>
        <end position="293"/>
    </location>
</feature>
<gene>
    <name evidence="3" type="ORF">HKI87_11g65070</name>
</gene>
<dbReference type="InterPro" id="IPR059179">
    <property type="entry name" value="MLKL-like_MCAfunc"/>
</dbReference>
<feature type="coiled-coil region" evidence="1">
    <location>
        <begin position="136"/>
        <end position="166"/>
    </location>
</feature>
<keyword evidence="1" id="KW-0175">Coiled coil</keyword>
<dbReference type="EMBL" id="CP151511">
    <property type="protein sequence ID" value="WZN64950.1"/>
    <property type="molecule type" value="Genomic_DNA"/>
</dbReference>
<dbReference type="AlphaFoldDB" id="A0AAX4PG07"/>
<feature type="region of interest" description="Disordered" evidence="2">
    <location>
        <begin position="284"/>
        <end position="303"/>
    </location>
</feature>
<dbReference type="CDD" id="cd21037">
    <property type="entry name" value="MLKL_NTD"/>
    <property type="match status" value="1"/>
</dbReference>
<dbReference type="InterPro" id="IPR036537">
    <property type="entry name" value="Adaptor_Cbl_N_dom_sf"/>
</dbReference>
<feature type="region of interest" description="Disordered" evidence="2">
    <location>
        <begin position="1"/>
        <end position="32"/>
    </location>
</feature>
<keyword evidence="4" id="KW-1185">Reference proteome</keyword>
<protein>
    <submittedName>
        <fullName evidence="3">Uncharacterized protein</fullName>
    </submittedName>
</protein>
<evidence type="ECO:0000256" key="1">
    <source>
        <dbReference type="SAM" id="Coils"/>
    </source>
</evidence>
<feature type="compositionally biased region" description="Basic and acidic residues" evidence="2">
    <location>
        <begin position="11"/>
        <end position="24"/>
    </location>
</feature>
<dbReference type="GO" id="GO:0007166">
    <property type="term" value="P:cell surface receptor signaling pathway"/>
    <property type="evidence" value="ECO:0007669"/>
    <property type="project" value="InterPro"/>
</dbReference>
<dbReference type="Gene3D" id="1.20.930.20">
    <property type="entry name" value="Adaptor protein Cbl, N-terminal domain"/>
    <property type="match status" value="1"/>
</dbReference>
<name>A0AAX4PG07_9CHLO</name>
<evidence type="ECO:0000313" key="4">
    <source>
        <dbReference type="Proteomes" id="UP001472866"/>
    </source>
</evidence>
<proteinExistence type="predicted"/>
<evidence type="ECO:0000313" key="3">
    <source>
        <dbReference type="EMBL" id="WZN64950.1"/>
    </source>
</evidence>
<organism evidence="3 4">
    <name type="scientific">Chloropicon roscoffensis</name>
    <dbReference type="NCBI Taxonomy" id="1461544"/>
    <lineage>
        <taxon>Eukaryota</taxon>
        <taxon>Viridiplantae</taxon>
        <taxon>Chlorophyta</taxon>
        <taxon>Chloropicophyceae</taxon>
        <taxon>Chloropicales</taxon>
        <taxon>Chloropicaceae</taxon>
        <taxon>Chloropicon</taxon>
    </lineage>
</organism>
<accession>A0AAX4PG07</accession>
<reference evidence="3 4" key="1">
    <citation type="submission" date="2024-03" db="EMBL/GenBank/DDBJ databases">
        <title>Complete genome sequence of the green alga Chloropicon roscoffensis RCC1871.</title>
        <authorList>
            <person name="Lemieux C."/>
            <person name="Pombert J.-F."/>
            <person name="Otis C."/>
            <person name="Turmel M."/>
        </authorList>
    </citation>
    <scope>NUCLEOTIDE SEQUENCE [LARGE SCALE GENOMIC DNA]</scope>
    <source>
        <strain evidence="3 4">RCC1871</strain>
    </source>
</reference>
<evidence type="ECO:0000256" key="2">
    <source>
        <dbReference type="SAM" id="MobiDB-lite"/>
    </source>
</evidence>
<sequence>MGCGTSQPASEIKEAKPTEKKATENQDVQPAEGVAVADRLEGAAEMAAAGALAGAMASAAVTAVVNSENLSSAPEELAKATGEALLELAKTVPFVAPVAYLIGAITSSAVTAVTLKADCVEFGKIVQMLENILLKAQNLESHEEVVQDVKESLEEALMLMEKMQDRGIIAATFLAKSDKSRFEDLRVRIEQAINRLNLSVTVDTAVITKAKFQQSEELRKKIEDLGGLDVVESDPDAAKQLQDMMEASDQVLNANIVAARKSLKVVGDEVMKANSVMKTIEEQQRDHMRETRKSIQNQEEESKKLQELTTKMKEEHGSKLDEMTENFMKVQQQAELQKLQNEVLKQQVDELKTMLSEVKDCMTKFPVPPREPERLLLAQTGGLLSMKKEDKSQMVIDEACKEIMDRFGLATAVNMADKFTLECKGGYFPTEMASFESASPQERQSTWKNMCGFSCARRASPCAHVIASENTVCYSGQNDKPEKLLHKPEEAAALARHDPALASQLKLMQSIQEGKASGTFFDSLEEYDEETKEKMQSCLMGYMMAPTTFYCGCPIKVEGITVASLCCFGIREPEGWCDKDVKAVEAIGIRVGHALEKEAQAKKFQNAQAAMMQQMMFMQQQMMMGMGMQMGAGAGAAGGAGMMSQGMVAPQMMPQMMQMMGMGVPAQ</sequence>